<evidence type="ECO:0000313" key="3">
    <source>
        <dbReference type="EnsemblMetazoa" id="ACUA015236-PA"/>
    </source>
</evidence>
<evidence type="ECO:0000256" key="1">
    <source>
        <dbReference type="SAM" id="Coils"/>
    </source>
</evidence>
<dbReference type="PANTHER" id="PTHR22878">
    <property type="entry name" value="DYNEIN HEAVY CHAIN 6, AXONEMAL-LIKE-RELATED"/>
    <property type="match status" value="1"/>
</dbReference>
<dbReference type="GO" id="GO:0045505">
    <property type="term" value="F:dynein intermediate chain binding"/>
    <property type="evidence" value="ECO:0007669"/>
    <property type="project" value="InterPro"/>
</dbReference>
<dbReference type="STRING" id="139723.A0A182MCX5"/>
<feature type="coiled-coil region" evidence="1">
    <location>
        <begin position="957"/>
        <end position="984"/>
    </location>
</feature>
<dbReference type="AlphaFoldDB" id="A0A182MCX5"/>
<dbReference type="InterPro" id="IPR026983">
    <property type="entry name" value="DHC"/>
</dbReference>
<dbReference type="GO" id="GO:0030286">
    <property type="term" value="C:dynein complex"/>
    <property type="evidence" value="ECO:0007669"/>
    <property type="project" value="InterPro"/>
</dbReference>
<dbReference type="GO" id="GO:0051959">
    <property type="term" value="F:dynein light intermediate chain binding"/>
    <property type="evidence" value="ECO:0007669"/>
    <property type="project" value="InterPro"/>
</dbReference>
<reference evidence="4" key="1">
    <citation type="submission" date="2013-09" db="EMBL/GenBank/DDBJ databases">
        <title>The Genome Sequence of Anopheles culicifacies species A.</title>
        <authorList>
            <consortium name="The Broad Institute Genomics Platform"/>
            <person name="Neafsey D.E."/>
            <person name="Besansky N."/>
            <person name="Howell P."/>
            <person name="Walton C."/>
            <person name="Young S.K."/>
            <person name="Zeng Q."/>
            <person name="Gargeya S."/>
            <person name="Fitzgerald M."/>
            <person name="Haas B."/>
            <person name="Abouelleil A."/>
            <person name="Allen A.W."/>
            <person name="Alvarado L."/>
            <person name="Arachchi H.M."/>
            <person name="Berlin A.M."/>
            <person name="Chapman S.B."/>
            <person name="Gainer-Dewar J."/>
            <person name="Goldberg J."/>
            <person name="Griggs A."/>
            <person name="Gujja S."/>
            <person name="Hansen M."/>
            <person name="Howarth C."/>
            <person name="Imamovic A."/>
            <person name="Ireland A."/>
            <person name="Larimer J."/>
            <person name="McCowan C."/>
            <person name="Murphy C."/>
            <person name="Pearson M."/>
            <person name="Poon T.W."/>
            <person name="Priest M."/>
            <person name="Roberts A."/>
            <person name="Saif S."/>
            <person name="Shea T."/>
            <person name="Sisk P."/>
            <person name="Sykes S."/>
            <person name="Wortman J."/>
            <person name="Nusbaum C."/>
            <person name="Birren B."/>
        </authorList>
    </citation>
    <scope>NUCLEOTIDE SEQUENCE [LARGE SCALE GENOMIC DNA]</scope>
    <source>
        <strain evidence="4">A-37</strain>
    </source>
</reference>
<organism evidence="3 4">
    <name type="scientific">Anopheles culicifacies</name>
    <dbReference type="NCBI Taxonomy" id="139723"/>
    <lineage>
        <taxon>Eukaryota</taxon>
        <taxon>Metazoa</taxon>
        <taxon>Ecdysozoa</taxon>
        <taxon>Arthropoda</taxon>
        <taxon>Hexapoda</taxon>
        <taxon>Insecta</taxon>
        <taxon>Pterygota</taxon>
        <taxon>Neoptera</taxon>
        <taxon>Endopterygota</taxon>
        <taxon>Diptera</taxon>
        <taxon>Nematocera</taxon>
        <taxon>Culicoidea</taxon>
        <taxon>Culicidae</taxon>
        <taxon>Anophelinae</taxon>
        <taxon>Anopheles</taxon>
        <taxon>culicifacies species complex</taxon>
    </lineage>
</organism>
<dbReference type="EnsemblMetazoa" id="ACUA015236-RA">
    <property type="protein sequence ID" value="ACUA015236-PA"/>
    <property type="gene ID" value="ACUA015236"/>
</dbReference>
<dbReference type="GO" id="GO:0007018">
    <property type="term" value="P:microtubule-based movement"/>
    <property type="evidence" value="ECO:0007669"/>
    <property type="project" value="InterPro"/>
</dbReference>
<dbReference type="Pfam" id="PF08393">
    <property type="entry name" value="DHC_N2"/>
    <property type="match status" value="1"/>
</dbReference>
<accession>A0A182MCX5</accession>
<dbReference type="InterPro" id="IPR013602">
    <property type="entry name" value="Dynein_heavy_linker"/>
</dbReference>
<dbReference type="PANTHER" id="PTHR22878:SF68">
    <property type="entry name" value="DYNEIN HEAVY CHAIN 6, AXONEMAL-LIKE"/>
    <property type="match status" value="1"/>
</dbReference>
<dbReference type="EMBL" id="AXCM01009885">
    <property type="status" value="NOT_ANNOTATED_CDS"/>
    <property type="molecule type" value="Genomic_DNA"/>
</dbReference>
<keyword evidence="1" id="KW-0175">Coiled coil</keyword>
<dbReference type="Proteomes" id="UP000075883">
    <property type="component" value="Unassembled WGS sequence"/>
</dbReference>
<feature type="domain" description="Dynein heavy chain linker" evidence="2">
    <location>
        <begin position="810"/>
        <end position="949"/>
    </location>
</feature>
<name>A0A182MCX5_9DIPT</name>
<proteinExistence type="predicted"/>
<dbReference type="VEuPathDB" id="VectorBase:ACUA015236"/>
<keyword evidence="4" id="KW-1185">Reference proteome</keyword>
<reference evidence="3" key="2">
    <citation type="submission" date="2020-05" db="UniProtKB">
        <authorList>
            <consortium name="EnsemblMetazoa"/>
        </authorList>
    </citation>
    <scope>IDENTIFICATION</scope>
    <source>
        <strain evidence="3">A-37</strain>
    </source>
</reference>
<evidence type="ECO:0000259" key="2">
    <source>
        <dbReference type="Pfam" id="PF08393"/>
    </source>
</evidence>
<sequence length="985" mass="115521">MHRRTTGNSAAPEVIHLRWQISLPDDKPKTSKELLQQSTNKLANTISRAPKSEKYQFISNFTLQRVSDANELESILKDNGIYNSSLCLPTGEQVDLNSNENFLPLEMFDDWEYDTFNPETLADWKNMEALAILPPYTDWQHVLVVNCEPATNYWEVMKKGQSTTYRIPRLHLYFPFEDPYKFASRNVAALRARETAENTIRFRFLCKHISTDESFAPGRLLQQSILRRTSVEIYDIFKRLYESYHIALAIGSHLNLDSSTAIKQTNISCLDAMKYTRAVRNNSTSIELLLDCFRRKTLLCDRNVFHALRFVNQECEIVRKLPLFIVANERPIPLEEYEKQNLAQTSKTIKYLQNTWIERTTMHMHRLLSRIGDGNFNIAVSKWKIYRVMKLKRLIEQVLYRMQDALRDLLLDSTAAYVNYLVNDCSEILSLEDDYSWDGNLIDSPFEPKRPAVFYLTLEMGQEAPYYSTDPDSFPEILPRIMDDILTECHYIHTIEPSLMQYLIFAGNLFLSSVGLLDPIIVKLRETLLEYYQKSLLPLRAYATRYAAYKELFFTNVKEFVEQIKNADKSSSEIKEDIALQIRMRENLEHTVPLCIVIGPYWINVEPLREALIRKRLELTAALLKMLTEKLRVKTADVIGCYNTINERMCEKPVSIEHIYDIRAYMEDVPELVARLEDRMRSILYEYEILEGFLYNLPDADFQQKWNALAYPRLVLKQMVSVKEFHESEVDRFRKQQFADEAAFTASIEDINAYISKFTTLYDVSKVSEMSVEVRRLWKTLRELIDQGHIMNRRQELFEMAPISLNNLFELRNNFKAYRELWTVAADYLKLEETWIGNPLASVDLEGVRRGLQQTHDSLKDLLPLFRDQPQLLAVLEHFVTVVEAFRPNLDIMELLKCPYLEAIHWGQLAKEIGVKGKLSVDVGFDVFLEHGFRDHLDTVRRVVVKAEQLRLEQEARWAEEERIRQIEEDYRRARAERRQKRTEI</sequence>
<evidence type="ECO:0000313" key="4">
    <source>
        <dbReference type="Proteomes" id="UP000075883"/>
    </source>
</evidence>
<protein>
    <recommendedName>
        <fullName evidence="2">Dynein heavy chain linker domain-containing protein</fullName>
    </recommendedName>
</protein>